<evidence type="ECO:0000256" key="4">
    <source>
        <dbReference type="ARBA" id="ARBA00022692"/>
    </source>
</evidence>
<dbReference type="GO" id="GO:0005524">
    <property type="term" value="F:ATP binding"/>
    <property type="evidence" value="ECO:0007669"/>
    <property type="project" value="UniProtKB-UniRule"/>
</dbReference>
<dbReference type="EC" id="7.6.2.1" evidence="13"/>
<dbReference type="FunFam" id="3.40.50.1000:FF:000001">
    <property type="entry name" value="Phospholipid-transporting ATPase IC"/>
    <property type="match status" value="1"/>
</dbReference>
<dbReference type="PANTHER" id="PTHR24092">
    <property type="entry name" value="PROBABLE PHOSPHOLIPID-TRANSPORTING ATPASE"/>
    <property type="match status" value="1"/>
</dbReference>
<feature type="compositionally biased region" description="Low complexity" evidence="14">
    <location>
        <begin position="1032"/>
        <end position="1046"/>
    </location>
</feature>
<keyword evidence="8 13" id="KW-1133">Transmembrane helix</keyword>
<feature type="binding site" evidence="11">
    <location>
        <position position="1117"/>
    </location>
    <ligand>
        <name>ATP</name>
        <dbReference type="ChEBI" id="CHEBI:30616"/>
    </ligand>
</feature>
<dbReference type="SFLD" id="SFLDF00027">
    <property type="entry name" value="p-type_atpase"/>
    <property type="match status" value="1"/>
</dbReference>
<dbReference type="InterPro" id="IPR023214">
    <property type="entry name" value="HAD_sf"/>
</dbReference>
<evidence type="ECO:0000256" key="10">
    <source>
        <dbReference type="PIRSR" id="PIRSR606539-1"/>
    </source>
</evidence>
<dbReference type="SFLD" id="SFLDG00002">
    <property type="entry name" value="C1.7:_P-type_atpase_like"/>
    <property type="match status" value="1"/>
</dbReference>
<dbReference type="Proteomes" id="UP000239156">
    <property type="component" value="Unassembled WGS sequence"/>
</dbReference>
<dbReference type="PRINTS" id="PR00119">
    <property type="entry name" value="CATATPASE"/>
</dbReference>
<dbReference type="VEuPathDB" id="FungiDB:PSTT_06141"/>
<dbReference type="InterPro" id="IPR006539">
    <property type="entry name" value="P-type_ATPase_IV"/>
</dbReference>
<dbReference type="AlphaFoldDB" id="A0A2S4VLD3"/>
<feature type="binding site" evidence="11">
    <location>
        <position position="1147"/>
    </location>
    <ligand>
        <name>ATP</name>
        <dbReference type="ChEBI" id="CHEBI:30616"/>
    </ligand>
</feature>
<feature type="region of interest" description="Disordered" evidence="14">
    <location>
        <begin position="1032"/>
        <end position="1073"/>
    </location>
</feature>
<dbReference type="InterPro" id="IPR036412">
    <property type="entry name" value="HAD-like_sf"/>
</dbReference>
<feature type="non-terminal residue" evidence="16">
    <location>
        <position position="1162"/>
    </location>
</feature>
<feature type="binding site" evidence="11">
    <location>
        <position position="848"/>
    </location>
    <ligand>
        <name>ATP</name>
        <dbReference type="ChEBI" id="CHEBI:30616"/>
    </ligand>
</feature>
<protein>
    <recommendedName>
        <fullName evidence="13">Phospholipid-transporting ATPase</fullName>
        <ecNumber evidence="13">7.6.2.1</ecNumber>
    </recommendedName>
</protein>
<dbReference type="VEuPathDB" id="FungiDB:PSHT_02928"/>
<accession>A0A2S4VLD3</accession>
<dbReference type="GO" id="GO:0012505">
    <property type="term" value="C:endomembrane system"/>
    <property type="evidence" value="ECO:0007669"/>
    <property type="project" value="UniProtKB-SubCell"/>
</dbReference>
<organism evidence="16 17">
    <name type="scientific">Puccinia striiformis</name>
    <dbReference type="NCBI Taxonomy" id="27350"/>
    <lineage>
        <taxon>Eukaryota</taxon>
        <taxon>Fungi</taxon>
        <taxon>Dikarya</taxon>
        <taxon>Basidiomycota</taxon>
        <taxon>Pucciniomycotina</taxon>
        <taxon>Pucciniomycetes</taxon>
        <taxon>Pucciniales</taxon>
        <taxon>Pucciniaceae</taxon>
        <taxon>Puccinia</taxon>
    </lineage>
</organism>
<feature type="transmembrane region" description="Helical" evidence="13">
    <location>
        <begin position="277"/>
        <end position="295"/>
    </location>
</feature>
<feature type="binding site" evidence="11">
    <location>
        <position position="712"/>
    </location>
    <ligand>
        <name>ATP</name>
        <dbReference type="ChEBI" id="CHEBI:30616"/>
    </ligand>
</feature>
<evidence type="ECO:0000313" key="17">
    <source>
        <dbReference type="Proteomes" id="UP000239156"/>
    </source>
</evidence>
<feature type="compositionally biased region" description="Polar residues" evidence="14">
    <location>
        <begin position="16"/>
        <end position="37"/>
    </location>
</feature>
<evidence type="ECO:0000256" key="7">
    <source>
        <dbReference type="ARBA" id="ARBA00022967"/>
    </source>
</evidence>
<feature type="compositionally biased region" description="Polar residues" evidence="14">
    <location>
        <begin position="1054"/>
        <end position="1064"/>
    </location>
</feature>
<keyword evidence="3" id="KW-0813">Transport</keyword>
<proteinExistence type="inferred from homology"/>
<name>A0A2S4VLD3_9BASI</name>
<feature type="binding site" evidence="11">
    <location>
        <position position="710"/>
    </location>
    <ligand>
        <name>ATP</name>
        <dbReference type="ChEBI" id="CHEBI:30616"/>
    </ligand>
</feature>
<feature type="compositionally biased region" description="Basic and acidic residues" evidence="14">
    <location>
        <begin position="198"/>
        <end position="207"/>
    </location>
</feature>
<feature type="region of interest" description="Disordered" evidence="14">
    <location>
        <begin position="89"/>
        <end position="223"/>
    </location>
</feature>
<comment type="caution">
    <text evidence="16">The sequence shown here is derived from an EMBL/GenBank/DDBJ whole genome shotgun (WGS) entry which is preliminary data.</text>
</comment>
<evidence type="ECO:0000256" key="12">
    <source>
        <dbReference type="PIRSR" id="PIRSR606539-3"/>
    </source>
</evidence>
<comment type="catalytic activity">
    <reaction evidence="13">
        <text>ATP + H2O + phospholipidSide 1 = ADP + phosphate + phospholipidSide 2.</text>
        <dbReference type="EC" id="7.6.2.1"/>
    </reaction>
</comment>
<feature type="region of interest" description="Disordered" evidence="14">
    <location>
        <begin position="1"/>
        <end position="50"/>
    </location>
</feature>
<dbReference type="PROSITE" id="PS00154">
    <property type="entry name" value="ATPASE_E1_E2"/>
    <property type="match status" value="1"/>
</dbReference>
<dbReference type="GO" id="GO:0005886">
    <property type="term" value="C:plasma membrane"/>
    <property type="evidence" value="ECO:0007669"/>
    <property type="project" value="TreeGrafter"/>
</dbReference>
<evidence type="ECO:0000256" key="1">
    <source>
        <dbReference type="ARBA" id="ARBA00004141"/>
    </source>
</evidence>
<dbReference type="Gene3D" id="2.70.150.10">
    <property type="entry name" value="Calcium-transporting ATPase, cytoplasmic transduction domain A"/>
    <property type="match status" value="1"/>
</dbReference>
<feature type="binding site" evidence="11">
    <location>
        <position position="711"/>
    </location>
    <ligand>
        <name>ATP</name>
        <dbReference type="ChEBI" id="CHEBI:30616"/>
    </ligand>
</feature>
<evidence type="ECO:0000256" key="9">
    <source>
        <dbReference type="ARBA" id="ARBA00023136"/>
    </source>
</evidence>
<evidence type="ECO:0000256" key="5">
    <source>
        <dbReference type="ARBA" id="ARBA00022741"/>
    </source>
</evidence>
<feature type="compositionally biased region" description="Low complexity" evidence="14">
    <location>
        <begin position="144"/>
        <end position="162"/>
    </location>
</feature>
<dbReference type="SUPFAM" id="SSF81653">
    <property type="entry name" value="Calcium ATPase, transduction domain A"/>
    <property type="match status" value="1"/>
</dbReference>
<feature type="binding site" evidence="11">
    <location>
        <position position="903"/>
    </location>
    <ligand>
        <name>ATP</name>
        <dbReference type="ChEBI" id="CHEBI:30616"/>
    </ligand>
</feature>
<dbReference type="SUPFAM" id="SSF81665">
    <property type="entry name" value="Calcium ATPase, transmembrane domain M"/>
    <property type="match status" value="1"/>
</dbReference>
<feature type="active site" description="4-aspartylphosphate intermediate" evidence="10">
    <location>
        <position position="710"/>
    </location>
</feature>
<feature type="binding site" evidence="11">
    <location>
        <position position="986"/>
    </location>
    <ligand>
        <name>ATP</name>
        <dbReference type="ChEBI" id="CHEBI:30616"/>
    </ligand>
</feature>
<sequence length="1162" mass="130168">MAMRRVNGQQAPPPLFSTTTPPRPMDQQQPGSSSVNRTLYPPSQPAPLYLDAENDYNHYLDEELISYNDPDQHLRLTRSATETIHEAISEDDRRRLAKKNRSNHNKRKFSRRASNRSSTVTSVTAQQQLLSAHNHPLPTNSIFNSKLNSKNSANQLNSQQQQHNHDPSGSSSNPPTQKFIPPMPIAPELDQDEEEADEHTRNLKELEDSPAADLQRKQTDSSRQQRRSIYVNLVLPTVQVDKYGDPIARYVRNKVRTTKYTIITFFPKNMWEQFRNVANVYFLVLIIFQVFPIFGAATPQVAMLPLVFILSVTALKDAFEDYRRYMLDNSVNNAACTKLGDWRNVNVPKAGDSIGQVHKITKGIRKLREREKDTFNTDFLRANDSQRQNSSEFRDDDALRRNRYQPGHSISSLPPPSTYRRRPSSDLVDYSTPTAGTAKWERTLWKKIEVGDILLLREDEAIPADLIVLSTSDPDGQCFVETKNLDGETNLKPRRACKTTRSIGNEEDVEHSHFVIESEAPNANLYAFNASVKYWTKDETEGQEHPLTEGRKLKKGSEKKEVIGINEILLRGCTLRNTQWVIGLVIFTGKDTKIMLNQEAQDLYRNQLRSSLNAVGDGILQGTVKTSATFYEAGASVSSNAVLDALSCLNFFQSIVPISLVITLEFVRSIQALTIFRDIEMYYEPLNCPAEPKSWNLSDDLGQIEYIFSDKTGTLTQNVMEFQRCSISGISYGEGVTEAMVGAAKRRQADSSAIDDPVTNSAALLDSKNRMIDLMHRSFKHIHLNPSQLTLISPQLIEDLTNPHPTNSVHRKRMLDFWKTLAICHDVISSRNDLEPNQIEYKAESPDEAALVAAARDVGFVFLRRMGERLEIQAMGQLEQYHMLQMIAFNSSHLESFASDGLRTLLIASREVSEEEYLEFQQEYKQASDSIGKDREELMEKVADQFERGLEILGATALEDKLQVGVPEAIEKLHEAGIKLWILTGDKLQTAIEIGYSCNLLKSTMEIMILSSDTEAGTRSQIEQGLEKLLSTASGSATSTPPSNGSETPDRNNNDQIDSKSSPTGRRKSQAVFPATRPKDGYAVVIDGDTLRYALDGSLKANFLALTIQCETVVCCRVSPAQKALTVKLVKEGRNAMTLAIGDGANDVAMIQEAHIGVGIAD</sequence>
<evidence type="ECO:0000256" key="6">
    <source>
        <dbReference type="ARBA" id="ARBA00022840"/>
    </source>
</evidence>
<keyword evidence="12 13" id="KW-0460">Magnesium</keyword>
<feature type="binding site" evidence="12">
    <location>
        <position position="1147"/>
    </location>
    <ligand>
        <name>Mg(2+)</name>
        <dbReference type="ChEBI" id="CHEBI:18420"/>
    </ligand>
</feature>
<dbReference type="InterPro" id="IPR023299">
    <property type="entry name" value="ATPase_P-typ_cyto_dom_N"/>
</dbReference>
<feature type="binding site" evidence="12">
    <location>
        <position position="712"/>
    </location>
    <ligand>
        <name>Mg(2+)</name>
        <dbReference type="ChEBI" id="CHEBI:18420"/>
    </ligand>
</feature>
<dbReference type="GO" id="GO:0045332">
    <property type="term" value="P:phospholipid translocation"/>
    <property type="evidence" value="ECO:0007669"/>
    <property type="project" value="TreeGrafter"/>
</dbReference>
<evidence type="ECO:0000256" key="3">
    <source>
        <dbReference type="ARBA" id="ARBA00022448"/>
    </source>
</evidence>
<feature type="compositionally biased region" description="Polar residues" evidence="14">
    <location>
        <begin position="167"/>
        <end position="176"/>
    </location>
</feature>
<dbReference type="InterPro" id="IPR044492">
    <property type="entry name" value="P_typ_ATPase_HD_dom"/>
</dbReference>
<keyword evidence="17" id="KW-1185">Reference proteome</keyword>
<dbReference type="EMBL" id="PKSL01000047">
    <property type="protein sequence ID" value="POW10299.1"/>
    <property type="molecule type" value="Genomic_DNA"/>
</dbReference>
<dbReference type="InterPro" id="IPR018303">
    <property type="entry name" value="ATPase_P-typ_P_site"/>
</dbReference>
<feature type="binding site" evidence="12">
    <location>
        <position position="710"/>
    </location>
    <ligand>
        <name>Mg(2+)</name>
        <dbReference type="ChEBI" id="CHEBI:18420"/>
    </ligand>
</feature>
<keyword evidence="7 13" id="KW-1278">Translocase</keyword>
<dbReference type="Gene3D" id="3.40.1110.10">
    <property type="entry name" value="Calcium-transporting ATPase, cytoplasmic domain N"/>
    <property type="match status" value="1"/>
</dbReference>
<feature type="binding site" evidence="11">
    <location>
        <position position="1123"/>
    </location>
    <ligand>
        <name>ATP</name>
        <dbReference type="ChEBI" id="CHEBI:30616"/>
    </ligand>
</feature>
<dbReference type="InterPro" id="IPR023298">
    <property type="entry name" value="ATPase_P-typ_TM_dom_sf"/>
</dbReference>
<keyword evidence="6 11" id="KW-0067">ATP-binding</keyword>
<feature type="binding site" evidence="11">
    <location>
        <position position="889"/>
    </location>
    <ligand>
        <name>ATP</name>
        <dbReference type="ChEBI" id="CHEBI:30616"/>
    </ligand>
</feature>
<feature type="compositionally biased region" description="Polar residues" evidence="14">
    <location>
        <begin position="115"/>
        <end position="143"/>
    </location>
</feature>
<evidence type="ECO:0000313" key="16">
    <source>
        <dbReference type="EMBL" id="POW10299.1"/>
    </source>
</evidence>
<feature type="compositionally biased region" description="Basic residues" evidence="14">
    <location>
        <begin position="95"/>
        <end position="114"/>
    </location>
</feature>
<dbReference type="InterPro" id="IPR008250">
    <property type="entry name" value="ATPase_P-typ_transduc_dom_A_sf"/>
</dbReference>
<dbReference type="Pfam" id="PF00702">
    <property type="entry name" value="Hydrolase"/>
    <property type="match status" value="1"/>
</dbReference>
<feature type="binding site" evidence="11">
    <location>
        <position position="985"/>
    </location>
    <ligand>
        <name>ATP</name>
        <dbReference type="ChEBI" id="CHEBI:30616"/>
    </ligand>
</feature>
<gene>
    <name evidence="16" type="ORF">PSTT_06141</name>
</gene>
<comment type="cofactor">
    <cofactor evidence="12">
        <name>Mg(2+)</name>
        <dbReference type="ChEBI" id="CHEBI:18420"/>
    </cofactor>
</comment>
<feature type="region of interest" description="Disordered" evidence="14">
    <location>
        <begin position="378"/>
        <end position="432"/>
    </location>
</feature>
<reference evidence="16" key="1">
    <citation type="submission" date="2017-12" db="EMBL/GenBank/DDBJ databases">
        <title>Gene loss provides genomic basis for host adaptation in cereal stripe rust fungi.</title>
        <authorList>
            <person name="Xia C."/>
        </authorList>
    </citation>
    <scope>NUCLEOTIDE SEQUENCE [LARGE SCALE GENOMIC DNA]</scope>
    <source>
        <strain evidence="16">93-210</strain>
    </source>
</reference>
<feature type="binding site" evidence="11">
    <location>
        <position position="984"/>
    </location>
    <ligand>
        <name>ATP</name>
        <dbReference type="ChEBI" id="CHEBI:30616"/>
    </ligand>
</feature>
<comment type="subcellular location">
    <subcellularLocation>
        <location evidence="2">Endomembrane system</location>
    </subcellularLocation>
    <subcellularLocation>
        <location evidence="1 13">Membrane</location>
        <topology evidence="1 13">Multi-pass membrane protein</topology>
    </subcellularLocation>
</comment>
<dbReference type="GO" id="GO:0000287">
    <property type="term" value="F:magnesium ion binding"/>
    <property type="evidence" value="ECO:0007669"/>
    <property type="project" value="UniProtKB-UniRule"/>
</dbReference>
<comment type="caution">
    <text evidence="13">Lacks conserved residue(s) required for the propagation of feature annotation.</text>
</comment>
<evidence type="ECO:0000256" key="14">
    <source>
        <dbReference type="SAM" id="MobiDB-lite"/>
    </source>
</evidence>
<dbReference type="GO" id="GO:0140326">
    <property type="term" value="F:ATPase-coupled intramembrane lipid transporter activity"/>
    <property type="evidence" value="ECO:0007669"/>
    <property type="project" value="UniProtKB-EC"/>
</dbReference>
<evidence type="ECO:0000256" key="2">
    <source>
        <dbReference type="ARBA" id="ARBA00004308"/>
    </source>
</evidence>
<keyword evidence="12" id="KW-0479">Metal-binding</keyword>
<feature type="binding site" evidence="11">
    <location>
        <position position="1146"/>
    </location>
    <ligand>
        <name>ATP</name>
        <dbReference type="ChEBI" id="CHEBI:30616"/>
    </ligand>
</feature>
<dbReference type="Pfam" id="PF16209">
    <property type="entry name" value="PhoLip_ATPase_N"/>
    <property type="match status" value="1"/>
</dbReference>
<dbReference type="PANTHER" id="PTHR24092:SF180">
    <property type="entry name" value="PHOSPHOLIPID-TRANSPORTING ATPASE DNF1-RELATED"/>
    <property type="match status" value="1"/>
</dbReference>
<evidence type="ECO:0000259" key="15">
    <source>
        <dbReference type="Pfam" id="PF16209"/>
    </source>
</evidence>
<keyword evidence="4 13" id="KW-0812">Transmembrane</keyword>
<keyword evidence="5 11" id="KW-0547">Nucleotide-binding</keyword>
<dbReference type="SFLD" id="SFLDS00003">
    <property type="entry name" value="Haloacid_Dehalogenase"/>
    <property type="match status" value="1"/>
</dbReference>
<evidence type="ECO:0000256" key="13">
    <source>
        <dbReference type="RuleBase" id="RU362033"/>
    </source>
</evidence>
<feature type="domain" description="P-type ATPase N-terminal" evidence="15">
    <location>
        <begin position="248"/>
        <end position="299"/>
    </location>
</feature>
<evidence type="ECO:0000256" key="8">
    <source>
        <dbReference type="ARBA" id="ARBA00022989"/>
    </source>
</evidence>
<dbReference type="NCBIfam" id="TIGR01652">
    <property type="entry name" value="ATPase-Plipid"/>
    <property type="match status" value="1"/>
</dbReference>
<feature type="binding site" evidence="12">
    <location>
        <position position="1143"/>
    </location>
    <ligand>
        <name>Mg(2+)</name>
        <dbReference type="ChEBI" id="CHEBI:18420"/>
    </ligand>
</feature>
<dbReference type="Gene3D" id="3.40.50.1000">
    <property type="entry name" value="HAD superfamily/HAD-like"/>
    <property type="match status" value="1"/>
</dbReference>
<dbReference type="InterPro" id="IPR032631">
    <property type="entry name" value="P-type_ATPase_N"/>
</dbReference>
<comment type="similarity">
    <text evidence="13">Belongs to the cation transport ATPase (P-type) (TC 3.A.3) family. Type IV subfamily.</text>
</comment>
<dbReference type="SUPFAM" id="SSF56784">
    <property type="entry name" value="HAD-like"/>
    <property type="match status" value="1"/>
</dbReference>
<evidence type="ECO:0000256" key="11">
    <source>
        <dbReference type="PIRSR" id="PIRSR606539-2"/>
    </source>
</evidence>
<keyword evidence="9 13" id="KW-0472">Membrane</keyword>